<feature type="domain" description="NADP-dependent oxidoreductase" evidence="1">
    <location>
        <begin position="15"/>
        <end position="54"/>
    </location>
</feature>
<dbReference type="EMBL" id="ABLD01000019">
    <property type="protein sequence ID" value="EDT08257.1"/>
    <property type="molecule type" value="Genomic_DNA"/>
</dbReference>
<proteinExistence type="predicted"/>
<name>B1G6B5_PARG4</name>
<dbReference type="SUPFAM" id="SSF51430">
    <property type="entry name" value="NAD(P)-linked oxidoreductase"/>
    <property type="match status" value="1"/>
</dbReference>
<comment type="caution">
    <text evidence="2">The sequence shown here is derived from an EMBL/GenBank/DDBJ whole genome shotgun (WGS) entry which is preliminary data.</text>
</comment>
<dbReference type="Proteomes" id="UP000005045">
    <property type="component" value="Unassembled WGS sequence"/>
</dbReference>
<dbReference type="InterPro" id="IPR023210">
    <property type="entry name" value="NADP_OxRdtase_dom"/>
</dbReference>
<dbReference type="PANTHER" id="PTHR43364:SF5">
    <property type="entry name" value="REDUCTASE"/>
    <property type="match status" value="1"/>
</dbReference>
<dbReference type="Gene3D" id="3.20.20.100">
    <property type="entry name" value="NADP-dependent oxidoreductase domain"/>
    <property type="match status" value="1"/>
</dbReference>
<reference evidence="2 3" key="1">
    <citation type="submission" date="2008-03" db="EMBL/GenBank/DDBJ databases">
        <title>Sequencing of the draft genome and assembly of Burkholderia graminis C4D1M.</title>
        <authorList>
            <consortium name="US DOE Joint Genome Institute (JGI-PGF)"/>
            <person name="Copeland A."/>
            <person name="Lucas S."/>
            <person name="Lapidus A."/>
            <person name="Glavina del Rio T."/>
            <person name="Dalin E."/>
            <person name="Tice H."/>
            <person name="Bruce D."/>
            <person name="Goodwin L."/>
            <person name="Pitluck S."/>
            <person name="Larimer F."/>
            <person name="Land M.L."/>
            <person name="Hauser L."/>
            <person name="Tiedje J."/>
            <person name="Richardson P."/>
        </authorList>
    </citation>
    <scope>NUCLEOTIDE SEQUENCE [LARGE SCALE GENOMIC DNA]</scope>
    <source>
        <strain evidence="3">ATCC 700544 / DSM 17151 / LMG 18924 / NCIMB 13744 / C4D1M</strain>
    </source>
</reference>
<protein>
    <submittedName>
        <fullName evidence="2">Sugar-phosphate dehydrogenase</fullName>
    </submittedName>
</protein>
<dbReference type="InterPro" id="IPR036812">
    <property type="entry name" value="NAD(P)_OxRdtase_dom_sf"/>
</dbReference>
<organism evidence="2 3">
    <name type="scientific">Paraburkholderia graminis (strain ATCC 700544 / DSM 17151 / LMG 18924 / NCIMB 13744 / C4D1M)</name>
    <dbReference type="NCBI Taxonomy" id="396598"/>
    <lineage>
        <taxon>Bacteria</taxon>
        <taxon>Pseudomonadati</taxon>
        <taxon>Pseudomonadota</taxon>
        <taxon>Betaproteobacteria</taxon>
        <taxon>Burkholderiales</taxon>
        <taxon>Burkholderiaceae</taxon>
        <taxon>Paraburkholderia</taxon>
    </lineage>
</organism>
<dbReference type="Pfam" id="PF00248">
    <property type="entry name" value="Aldo_ket_red"/>
    <property type="match status" value="1"/>
</dbReference>
<gene>
    <name evidence="2" type="ORF">BgramDRAFT_4939</name>
</gene>
<sequence>MEYTHVGRSGLKVSRLALGTMNFGMVTDEADAFRIMDAAIDAGINFFDTADVYGGP</sequence>
<keyword evidence="3" id="KW-1185">Reference proteome</keyword>
<dbReference type="GO" id="GO:0005829">
    <property type="term" value="C:cytosol"/>
    <property type="evidence" value="ECO:0007669"/>
    <property type="project" value="TreeGrafter"/>
</dbReference>
<accession>B1G6B5</accession>
<evidence type="ECO:0000313" key="2">
    <source>
        <dbReference type="EMBL" id="EDT08257.1"/>
    </source>
</evidence>
<dbReference type="AlphaFoldDB" id="B1G6B5"/>
<dbReference type="PANTHER" id="PTHR43364">
    <property type="entry name" value="NADH-SPECIFIC METHYLGLYOXAL REDUCTASE-RELATED"/>
    <property type="match status" value="1"/>
</dbReference>
<evidence type="ECO:0000313" key="3">
    <source>
        <dbReference type="Proteomes" id="UP000005045"/>
    </source>
</evidence>
<evidence type="ECO:0000259" key="1">
    <source>
        <dbReference type="Pfam" id="PF00248"/>
    </source>
</evidence>
<dbReference type="InterPro" id="IPR050523">
    <property type="entry name" value="AKR_Detox_Biosynth"/>
</dbReference>